<gene>
    <name evidence="1" type="ORF">ABZ510_15640</name>
</gene>
<dbReference type="Proteomes" id="UP001550628">
    <property type="component" value="Unassembled WGS sequence"/>
</dbReference>
<evidence type="ECO:0008006" key="3">
    <source>
        <dbReference type="Google" id="ProtNLM"/>
    </source>
</evidence>
<sequence>MTAAPPFSEGTVLMPWKPGPGADPAGTVFVSVTDFLATSEKDVRQIYQEGLELGETWPVLQGAVGVWLWGRPAQLRGGSISVWDSERDMRRFVRWPVHARIMRAWRGRVRVTTDSWQAERFDIESVWVRAARTIEGPHRGGRSGDASASPEEDRR</sequence>
<organism evidence="1 2">
    <name type="scientific">Nocardia rhamnosiphila</name>
    <dbReference type="NCBI Taxonomy" id="426716"/>
    <lineage>
        <taxon>Bacteria</taxon>
        <taxon>Bacillati</taxon>
        <taxon>Actinomycetota</taxon>
        <taxon>Actinomycetes</taxon>
        <taxon>Mycobacteriales</taxon>
        <taxon>Nocardiaceae</taxon>
        <taxon>Nocardia</taxon>
    </lineage>
</organism>
<name>A0ABV2WQX0_9NOCA</name>
<evidence type="ECO:0000313" key="2">
    <source>
        <dbReference type="Proteomes" id="UP001550628"/>
    </source>
</evidence>
<dbReference type="EMBL" id="JBEYBF010000009">
    <property type="protein sequence ID" value="MEU1953295.1"/>
    <property type="molecule type" value="Genomic_DNA"/>
</dbReference>
<keyword evidence="2" id="KW-1185">Reference proteome</keyword>
<accession>A0ABV2WQX0</accession>
<evidence type="ECO:0000313" key="1">
    <source>
        <dbReference type="EMBL" id="MEU1953295.1"/>
    </source>
</evidence>
<dbReference type="RefSeq" id="WP_356956513.1">
    <property type="nucleotide sequence ID" value="NZ_JBEYBD010000006.1"/>
</dbReference>
<protein>
    <recommendedName>
        <fullName evidence="3">DUF3291 domain-containing protein</fullName>
    </recommendedName>
</protein>
<reference evidence="1 2" key="1">
    <citation type="submission" date="2024-06" db="EMBL/GenBank/DDBJ databases">
        <title>The Natural Products Discovery Center: Release of the First 8490 Sequenced Strains for Exploring Actinobacteria Biosynthetic Diversity.</title>
        <authorList>
            <person name="Kalkreuter E."/>
            <person name="Kautsar S.A."/>
            <person name="Yang D."/>
            <person name="Bader C.D."/>
            <person name="Teijaro C.N."/>
            <person name="Fluegel L."/>
            <person name="Davis C.M."/>
            <person name="Simpson J.R."/>
            <person name="Lauterbach L."/>
            <person name="Steele A.D."/>
            <person name="Gui C."/>
            <person name="Meng S."/>
            <person name="Li G."/>
            <person name="Viehrig K."/>
            <person name="Ye F."/>
            <person name="Su P."/>
            <person name="Kiefer A.F."/>
            <person name="Nichols A."/>
            <person name="Cepeda A.J."/>
            <person name="Yan W."/>
            <person name="Fan B."/>
            <person name="Jiang Y."/>
            <person name="Adhikari A."/>
            <person name="Zheng C.-J."/>
            <person name="Schuster L."/>
            <person name="Cowan T.M."/>
            <person name="Smanski M.J."/>
            <person name="Chevrette M.G."/>
            <person name="De Carvalho L.P.S."/>
            <person name="Shen B."/>
        </authorList>
    </citation>
    <scope>NUCLEOTIDE SEQUENCE [LARGE SCALE GENOMIC DNA]</scope>
    <source>
        <strain evidence="1 2">NPDC019708</strain>
    </source>
</reference>
<comment type="caution">
    <text evidence="1">The sequence shown here is derived from an EMBL/GenBank/DDBJ whole genome shotgun (WGS) entry which is preliminary data.</text>
</comment>
<proteinExistence type="predicted"/>